<dbReference type="RefSeq" id="WP_284153032.1">
    <property type="nucleotide sequence ID" value="NZ_AP025516.1"/>
</dbReference>
<dbReference type="EMBL" id="AP025516">
    <property type="protein sequence ID" value="BDD85908.1"/>
    <property type="molecule type" value="Genomic_DNA"/>
</dbReference>
<comment type="similarity">
    <text evidence="2">Belongs to the dGTPase family. Type 2 subfamily.</text>
</comment>
<dbReference type="HAMAP" id="MF_01212">
    <property type="entry name" value="dGTPase_type2"/>
    <property type="match status" value="1"/>
</dbReference>
<proteinExistence type="inferred from homology"/>
<dbReference type="InterPro" id="IPR023023">
    <property type="entry name" value="dNTPase_2"/>
</dbReference>
<dbReference type="Pfam" id="PF13286">
    <property type="entry name" value="HD_assoc"/>
    <property type="match status" value="1"/>
</dbReference>
<sequence>MSFVPVIGKSIKKQLEEREDLVLSPYAARNAGSRGRRRTEEEELCDIRLPFQRDRDRIIHSKTFRRLKHKTQVFLAPMGDHYRTRLTHVLEVSQIARTISAALCLNEPLTEAIALGHDLGHTPFGHAGEATLNELHPSGFRHYVHSLRVVDFLENKGRGLNLTYEVRNGIVRHSKGSHKEIIPSRRAERAITLEGQVVRVADIIAYVNHDLDDALRAGILHEDSVPQSIVRVVGAKHSQRIGRMVRDVIVETLTADDGDLHISEPMLEAITELRAFLYENVYRHFWVHQEFVKAQRIIRELYRYFMENGLVTRVGDQWLVDEQNKSWPNEKTAHRRVCDYIAGMTDRYALGIYEFLFLPKPWSVR</sequence>
<dbReference type="InterPro" id="IPR006674">
    <property type="entry name" value="HD_domain"/>
</dbReference>
<dbReference type="Proteomes" id="UP000830055">
    <property type="component" value="Chromosome"/>
</dbReference>
<dbReference type="InterPro" id="IPR026875">
    <property type="entry name" value="PHydrolase_assoc_dom"/>
</dbReference>
<gene>
    <name evidence="4" type="ORF">DPPLL_02730</name>
</gene>
<keyword evidence="5" id="KW-1185">Reference proteome</keyword>
<dbReference type="SMART" id="SM00471">
    <property type="entry name" value="HDc"/>
    <property type="match status" value="1"/>
</dbReference>
<evidence type="ECO:0000313" key="4">
    <source>
        <dbReference type="EMBL" id="BDD85908.1"/>
    </source>
</evidence>
<feature type="domain" description="HD" evidence="3">
    <location>
        <begin position="85"/>
        <end position="207"/>
    </location>
</feature>
<dbReference type="PANTHER" id="PTHR35795:SF1">
    <property type="entry name" value="BIS(5'-NUCLEOSYL)-TETRAPHOSPHATASE, SYMMETRICAL"/>
    <property type="match status" value="1"/>
</dbReference>
<reference evidence="4 5" key="1">
    <citation type="submission" date="2022-01" db="EMBL/GenBank/DDBJ databases">
        <title>Desulfofustis limnae sp. nov., a novel mesophilic sulfate-reducing bacterium isolated from marsh soil.</title>
        <authorList>
            <person name="Watanabe M."/>
            <person name="Takahashi A."/>
            <person name="Kojima H."/>
            <person name="Fukui M."/>
        </authorList>
    </citation>
    <scope>NUCLEOTIDE SEQUENCE [LARGE SCALE GENOMIC DNA]</scope>
    <source>
        <strain evidence="4 5">PPLL</strain>
    </source>
</reference>
<dbReference type="InterPro" id="IPR003607">
    <property type="entry name" value="HD/PDEase_dom"/>
</dbReference>
<evidence type="ECO:0000313" key="5">
    <source>
        <dbReference type="Proteomes" id="UP000830055"/>
    </source>
</evidence>
<dbReference type="CDD" id="cd00077">
    <property type="entry name" value="HDc"/>
    <property type="match status" value="1"/>
</dbReference>
<dbReference type="Pfam" id="PF01966">
    <property type="entry name" value="HD"/>
    <property type="match status" value="1"/>
</dbReference>
<dbReference type="PROSITE" id="PS51831">
    <property type="entry name" value="HD"/>
    <property type="match status" value="1"/>
</dbReference>
<dbReference type="SUPFAM" id="SSF109604">
    <property type="entry name" value="HD-domain/PDEase-like"/>
    <property type="match status" value="1"/>
</dbReference>
<evidence type="ECO:0000256" key="1">
    <source>
        <dbReference type="ARBA" id="ARBA00022801"/>
    </source>
</evidence>
<accession>A0ABM7W4R9</accession>
<dbReference type="Gene3D" id="1.10.3210.10">
    <property type="entry name" value="Hypothetical protein af1432"/>
    <property type="match status" value="1"/>
</dbReference>
<dbReference type="NCBIfam" id="NF002327">
    <property type="entry name" value="PRK01286.1-2"/>
    <property type="match status" value="1"/>
</dbReference>
<name>A0ABM7W4R9_9BACT</name>
<evidence type="ECO:0000259" key="3">
    <source>
        <dbReference type="PROSITE" id="PS51831"/>
    </source>
</evidence>
<protein>
    <recommendedName>
        <fullName evidence="2">Deoxyguanosinetriphosphate triphosphohydrolase-like protein</fullName>
    </recommendedName>
</protein>
<keyword evidence="1 2" id="KW-0378">Hydrolase</keyword>
<evidence type="ECO:0000256" key="2">
    <source>
        <dbReference type="HAMAP-Rule" id="MF_01212"/>
    </source>
</evidence>
<organism evidence="4 5">
    <name type="scientific">Desulfofustis limnaeus</name>
    <dbReference type="NCBI Taxonomy" id="2740163"/>
    <lineage>
        <taxon>Bacteria</taxon>
        <taxon>Pseudomonadati</taxon>
        <taxon>Thermodesulfobacteriota</taxon>
        <taxon>Desulfobulbia</taxon>
        <taxon>Desulfobulbales</taxon>
        <taxon>Desulfocapsaceae</taxon>
        <taxon>Desulfofustis</taxon>
    </lineage>
</organism>
<dbReference type="PANTHER" id="PTHR35795">
    <property type="entry name" value="SLR1885 PROTEIN"/>
    <property type="match status" value="1"/>
</dbReference>
<dbReference type="InterPro" id="IPR051094">
    <property type="entry name" value="Diverse_Catalytic_Enzymes"/>
</dbReference>